<proteinExistence type="predicted"/>
<dbReference type="Pfam" id="PF08963">
    <property type="entry name" value="DUF1878"/>
    <property type="match status" value="1"/>
</dbReference>
<dbReference type="InterPro" id="IPR015058">
    <property type="entry name" value="DUF1878"/>
</dbReference>
<keyword evidence="2" id="KW-1185">Reference proteome</keyword>
<dbReference type="OrthoDB" id="2353223at2"/>
<accession>A0A084GJ71</accession>
<evidence type="ECO:0000313" key="2">
    <source>
        <dbReference type="Proteomes" id="UP000028549"/>
    </source>
</evidence>
<comment type="caution">
    <text evidence="1">The sequence shown here is derived from an EMBL/GenBank/DDBJ whole genome shotgun (WGS) entry which is preliminary data.</text>
</comment>
<dbReference type="AlphaFoldDB" id="A0A084GJ71"/>
<gene>
    <name evidence="1" type="ORF">GS18_0221395</name>
</gene>
<reference evidence="1 2" key="1">
    <citation type="journal article" date="2005" name="Int. J. Syst. Evol. Microbiol.">
        <title>Bacillus cibi sp. nov., isolated from jeotgal, a traditional Korean fermented seafood.</title>
        <authorList>
            <person name="Yoon J.H."/>
            <person name="Lee C.H."/>
            <person name="Oh T.K."/>
        </authorList>
    </citation>
    <scope>NUCLEOTIDE SEQUENCE [LARGE SCALE GENOMIC DNA]</scope>
    <source>
        <strain evidence="1 2">DSM 16189</strain>
    </source>
</reference>
<name>A0A084GJ71_METID</name>
<sequence length="111" mass="13125">MESFEKRMANLEYYQKMLIKMADAEKYPFYVSVMKAGLSAEEIEEIHRICRELEDMLAEQKEQGLLNYESLLTLFAGQLNYKLSVDDTIIHLHKQGLYEPLMGEFRNIIRK</sequence>
<dbReference type="Proteomes" id="UP000028549">
    <property type="component" value="Unassembled WGS sequence"/>
</dbReference>
<dbReference type="SUPFAM" id="SSF109915">
    <property type="entry name" value="Hypothetical protein YhaI"/>
    <property type="match status" value="1"/>
</dbReference>
<evidence type="ECO:0000313" key="1">
    <source>
        <dbReference type="EMBL" id="KEZ47383.1"/>
    </source>
</evidence>
<evidence type="ECO:0008006" key="3">
    <source>
        <dbReference type="Google" id="ProtNLM"/>
    </source>
</evidence>
<protein>
    <recommendedName>
        <fullName evidence="3">DUF1878 domain-containing protein</fullName>
    </recommendedName>
</protein>
<dbReference type="InterPro" id="IPR035945">
    <property type="entry name" value="YhaI-like_sf"/>
</dbReference>
<organism evidence="1 2">
    <name type="scientific">Metabacillus indicus</name>
    <name type="common">Bacillus indicus</name>
    <dbReference type="NCBI Taxonomy" id="246786"/>
    <lineage>
        <taxon>Bacteria</taxon>
        <taxon>Bacillati</taxon>
        <taxon>Bacillota</taxon>
        <taxon>Bacilli</taxon>
        <taxon>Bacillales</taxon>
        <taxon>Bacillaceae</taxon>
        <taxon>Metabacillus</taxon>
    </lineage>
</organism>
<dbReference type="EMBL" id="JNVC02000024">
    <property type="protein sequence ID" value="KEZ47383.1"/>
    <property type="molecule type" value="Genomic_DNA"/>
</dbReference>
<dbReference type="RefSeq" id="WP_029283687.1">
    <property type="nucleotide sequence ID" value="NZ_CP176757.1"/>
</dbReference>
<dbReference type="STRING" id="246786.GS18_0221395"/>
<dbReference type="Gene3D" id="1.10.3750.10">
    <property type="entry name" value="YhaI-like"/>
    <property type="match status" value="1"/>
</dbReference>